<proteinExistence type="predicted"/>
<dbReference type="AlphaFoldDB" id="A0AAP0QZX8"/>
<organism evidence="1 2">
    <name type="scientific">Citrus x changshan-huyou</name>
    <dbReference type="NCBI Taxonomy" id="2935761"/>
    <lineage>
        <taxon>Eukaryota</taxon>
        <taxon>Viridiplantae</taxon>
        <taxon>Streptophyta</taxon>
        <taxon>Embryophyta</taxon>
        <taxon>Tracheophyta</taxon>
        <taxon>Spermatophyta</taxon>
        <taxon>Magnoliopsida</taxon>
        <taxon>eudicotyledons</taxon>
        <taxon>Gunneridae</taxon>
        <taxon>Pentapetalae</taxon>
        <taxon>rosids</taxon>
        <taxon>malvids</taxon>
        <taxon>Sapindales</taxon>
        <taxon>Rutaceae</taxon>
        <taxon>Aurantioideae</taxon>
        <taxon>Citrus</taxon>
    </lineage>
</organism>
<evidence type="ECO:0000313" key="1">
    <source>
        <dbReference type="EMBL" id="KAK9221174.1"/>
    </source>
</evidence>
<dbReference type="Proteomes" id="UP001428341">
    <property type="component" value="Unassembled WGS sequence"/>
</dbReference>
<accession>A0AAP0QZX8</accession>
<gene>
    <name evidence="1" type="ORF">WN944_009600</name>
</gene>
<comment type="caution">
    <text evidence="1">The sequence shown here is derived from an EMBL/GenBank/DDBJ whole genome shotgun (WGS) entry which is preliminary data.</text>
</comment>
<sequence>MAKTKLAKCNPPEPEKKQGVMKLCFNDHFPISKTSKFKKVTAAIRRKLMGKQLSLFKKLSLFKSDIFGHFPGLGYWQLPRMNLMLIMTLAHCLCRPSAVGGLVTRNLSALFKRLAENLRGKLITKAWIFRNTGKTHQLVAVAAISVRIADQADWLGS</sequence>
<keyword evidence="2" id="KW-1185">Reference proteome</keyword>
<name>A0AAP0QZX8_9ROSI</name>
<dbReference type="EMBL" id="JBCGBO010000002">
    <property type="protein sequence ID" value="KAK9221174.1"/>
    <property type="molecule type" value="Genomic_DNA"/>
</dbReference>
<reference evidence="1 2" key="1">
    <citation type="submission" date="2024-05" db="EMBL/GenBank/DDBJ databases">
        <title>Haplotype-resolved chromosome-level genome assembly of Huyou (Citrus changshanensis).</title>
        <authorList>
            <person name="Miao C."/>
            <person name="Chen W."/>
            <person name="Wu Y."/>
            <person name="Wang L."/>
            <person name="Zhao S."/>
            <person name="Grierson D."/>
            <person name="Xu C."/>
            <person name="Chen K."/>
        </authorList>
    </citation>
    <scope>NUCLEOTIDE SEQUENCE [LARGE SCALE GENOMIC DNA]</scope>
    <source>
        <strain evidence="1">01-14</strain>
        <tissue evidence="1">Leaf</tissue>
    </source>
</reference>
<evidence type="ECO:0000313" key="2">
    <source>
        <dbReference type="Proteomes" id="UP001428341"/>
    </source>
</evidence>
<protein>
    <submittedName>
        <fullName evidence="1">Uncharacterized protein</fullName>
    </submittedName>
</protein>